<dbReference type="PANTHER" id="PTHR11987:SF36">
    <property type="entry name" value="SIA-ALPHA-2,3-GAL-BETA-1,4-GLCNAC-R:ALPHA 2,8-SIALYLTRANSFERASE"/>
    <property type="match status" value="1"/>
</dbReference>
<evidence type="ECO:0000256" key="3">
    <source>
        <dbReference type="ARBA" id="ARBA00022676"/>
    </source>
</evidence>
<keyword evidence="6" id="KW-0735">Signal-anchor</keyword>
<dbReference type="PANTHER" id="PTHR11987">
    <property type="entry name" value="ALPHA-2,8-SIALYLTRANSFERASE"/>
    <property type="match status" value="1"/>
</dbReference>
<evidence type="ECO:0000256" key="6">
    <source>
        <dbReference type="ARBA" id="ARBA00022968"/>
    </source>
</evidence>
<dbReference type="InterPro" id="IPR001675">
    <property type="entry name" value="Glyco_trans_29"/>
</dbReference>
<dbReference type="GeneID" id="19015338"/>
<evidence type="ECO:0000256" key="5">
    <source>
        <dbReference type="ARBA" id="ARBA00022692"/>
    </source>
</evidence>
<dbReference type="EMBL" id="FO082273">
    <property type="protein sequence ID" value="CCO17013.1"/>
    <property type="molecule type" value="Genomic_DNA"/>
</dbReference>
<feature type="region of interest" description="Disordered" evidence="11">
    <location>
        <begin position="316"/>
        <end position="340"/>
    </location>
</feature>
<dbReference type="KEGG" id="bpg:Bathy06g03570"/>
<name>K8F634_9CHLO</name>
<dbReference type="GO" id="GO:0000139">
    <property type="term" value="C:Golgi membrane"/>
    <property type="evidence" value="ECO:0007669"/>
    <property type="project" value="UniProtKB-SubCell"/>
</dbReference>
<feature type="signal peptide" evidence="12">
    <location>
        <begin position="1"/>
        <end position="25"/>
    </location>
</feature>
<dbReference type="eggNOG" id="KOG2692">
    <property type="taxonomic scope" value="Eukaryota"/>
</dbReference>
<feature type="compositionally biased region" description="Acidic residues" evidence="11">
    <location>
        <begin position="604"/>
        <end position="622"/>
    </location>
</feature>
<protein>
    <submittedName>
        <fullName evidence="13">CMP-N-acetylneuraminate-beta-galactosamide-alpha-2,3-sialyltransferase 1</fullName>
    </submittedName>
</protein>
<dbReference type="AlphaFoldDB" id="K8F634"/>
<dbReference type="Pfam" id="PF00777">
    <property type="entry name" value="Glyco_transf_29"/>
    <property type="match status" value="1"/>
</dbReference>
<dbReference type="RefSeq" id="XP_007512413.1">
    <property type="nucleotide sequence ID" value="XM_007512351.1"/>
</dbReference>
<feature type="region of interest" description="Disordered" evidence="11">
    <location>
        <begin position="594"/>
        <end position="622"/>
    </location>
</feature>
<keyword evidence="3" id="KW-0328">Glycosyltransferase</keyword>
<keyword evidence="5" id="KW-0812">Transmembrane</keyword>
<dbReference type="Gene3D" id="3.90.1480.20">
    <property type="entry name" value="Glycosyl transferase family 29"/>
    <property type="match status" value="1"/>
</dbReference>
<keyword evidence="7" id="KW-1133">Transmembrane helix</keyword>
<feature type="region of interest" description="Disordered" evidence="11">
    <location>
        <begin position="186"/>
        <end position="213"/>
    </location>
</feature>
<evidence type="ECO:0000256" key="4">
    <source>
        <dbReference type="ARBA" id="ARBA00022679"/>
    </source>
</evidence>
<evidence type="ECO:0000256" key="7">
    <source>
        <dbReference type="ARBA" id="ARBA00022989"/>
    </source>
</evidence>
<evidence type="ECO:0000313" key="13">
    <source>
        <dbReference type="EMBL" id="CCO17013.1"/>
    </source>
</evidence>
<keyword evidence="12" id="KW-0732">Signal</keyword>
<evidence type="ECO:0000256" key="8">
    <source>
        <dbReference type="ARBA" id="ARBA00023034"/>
    </source>
</evidence>
<dbReference type="GO" id="GO:0008373">
    <property type="term" value="F:sialyltransferase activity"/>
    <property type="evidence" value="ECO:0007669"/>
    <property type="project" value="InterPro"/>
</dbReference>
<organism evidence="13 14">
    <name type="scientific">Bathycoccus prasinos</name>
    <dbReference type="NCBI Taxonomy" id="41875"/>
    <lineage>
        <taxon>Eukaryota</taxon>
        <taxon>Viridiplantae</taxon>
        <taxon>Chlorophyta</taxon>
        <taxon>Mamiellophyceae</taxon>
        <taxon>Mamiellales</taxon>
        <taxon>Bathycoccaceae</taxon>
        <taxon>Bathycoccus</taxon>
    </lineage>
</organism>
<proteinExistence type="inferred from homology"/>
<evidence type="ECO:0000256" key="9">
    <source>
        <dbReference type="ARBA" id="ARBA00023136"/>
    </source>
</evidence>
<dbReference type="InterPro" id="IPR050943">
    <property type="entry name" value="Glycosyltr_29_Sialyltrsf"/>
</dbReference>
<evidence type="ECO:0000256" key="11">
    <source>
        <dbReference type="SAM" id="MobiDB-lite"/>
    </source>
</evidence>
<evidence type="ECO:0000256" key="12">
    <source>
        <dbReference type="SAM" id="SignalP"/>
    </source>
</evidence>
<feature type="compositionally biased region" description="Basic and acidic residues" evidence="11">
    <location>
        <begin position="316"/>
        <end position="333"/>
    </location>
</feature>
<keyword evidence="4" id="KW-0808">Transferase</keyword>
<keyword evidence="9" id="KW-0472">Membrane</keyword>
<evidence type="ECO:0000313" key="14">
    <source>
        <dbReference type="Proteomes" id="UP000198341"/>
    </source>
</evidence>
<accession>K8F634</accession>
<reference evidence="13 14" key="1">
    <citation type="submission" date="2011-10" db="EMBL/GenBank/DDBJ databases">
        <authorList>
            <person name="Genoscope - CEA"/>
        </authorList>
    </citation>
    <scope>NUCLEOTIDE SEQUENCE [LARGE SCALE GENOMIC DNA]</scope>
    <source>
        <strain evidence="13 14">RCC 1105</strain>
    </source>
</reference>
<gene>
    <name evidence="13" type="ORF">Bathy06g03570</name>
</gene>
<keyword evidence="8" id="KW-0333">Golgi apparatus</keyword>
<dbReference type="Proteomes" id="UP000198341">
    <property type="component" value="Chromosome 6"/>
</dbReference>
<keyword evidence="14" id="KW-1185">Reference proteome</keyword>
<feature type="chain" id="PRO_5003919950" evidence="12">
    <location>
        <begin position="26"/>
        <end position="622"/>
    </location>
</feature>
<evidence type="ECO:0000256" key="1">
    <source>
        <dbReference type="ARBA" id="ARBA00004323"/>
    </source>
</evidence>
<evidence type="ECO:0000256" key="2">
    <source>
        <dbReference type="ARBA" id="ARBA00006003"/>
    </source>
</evidence>
<dbReference type="OrthoDB" id="10264956at2759"/>
<keyword evidence="10" id="KW-0325">Glycoprotein</keyword>
<dbReference type="InterPro" id="IPR038578">
    <property type="entry name" value="GT29-like_sf"/>
</dbReference>
<comment type="similarity">
    <text evidence="2">Belongs to the glycosyltransferase 29 family.</text>
</comment>
<evidence type="ECO:0000256" key="10">
    <source>
        <dbReference type="ARBA" id="ARBA00023180"/>
    </source>
</evidence>
<sequence length="622" mass="69864">MNVNATRKWLIAFMLCVFIVRVTKTLKQPLSSLSSSPMKKKKTIQTTKRKTNTNTFKKGVATKTKSHTDVSSIETHALETTEEIRARVKVNALGLGETSYASNMIASNVTWFDRAYVKEKLDYERFVKCSSSSSSAGDEGVILPDVTDVENVTPDRMKRKVTLSWMPTDEMRGLDVEMKMALGENNGGMEEEDENASDEQQQQQVLTEEERKKKVQQRRVAKLAKAAAVEATTRAENDPRGLSTNWGRCAVVGNSGLLRFSEYGKAIDSHDVVVRINQAPIRGYSRRVGLKVTHRVFNRLWTRAYYLSPSKLKRTNKEKEEELKKMKSRDPSKARHAMRQFKSSSFKGKTPWENNALEDNVAIIITRASLKEFGLLANQFKKYRPDVLPIRLSSKATTMSSKPLMAYREKLCKSGFGPYRGLNVPSSGFVAAYAMLSSDLCKSLDVYGFGVEGMAQASKGLQTRAGEVLDRTKVQELTNSNKNVTMSYHYFKGLGARTEGNDVHSFDTEEKAFEAYGRGNFLTFCKYDWKNPNSERNWNCGCRFADVNECKPYSIGGDDKSDGSYDYDLGTTADLDCRKGVDCTAAEKELLRGEFERNQKLPSADDDDSVNDDDDDDDDANS</sequence>
<comment type="subcellular location">
    <subcellularLocation>
        <location evidence="1">Golgi apparatus membrane</location>
        <topology evidence="1">Single-pass type II membrane protein</topology>
    </subcellularLocation>
</comment>
<dbReference type="CDD" id="cd19952">
    <property type="entry name" value="GT29"/>
    <property type="match status" value="1"/>
</dbReference>